<proteinExistence type="inferred from homology"/>
<dbReference type="RefSeq" id="WP_205006193.1">
    <property type="nucleotide sequence ID" value="NZ_CBCRXA010000009.1"/>
</dbReference>
<dbReference type="InterPro" id="IPR002933">
    <property type="entry name" value="Peptidase_M20"/>
</dbReference>
<dbReference type="InterPro" id="IPR010162">
    <property type="entry name" value="PepT-like"/>
</dbReference>
<gene>
    <name evidence="7" type="ORF">JOC27_001331</name>
</gene>
<dbReference type="PANTHER" id="PTHR42994:SF2">
    <property type="entry name" value="PEPTIDASE"/>
    <property type="match status" value="1"/>
</dbReference>
<dbReference type="EMBL" id="JAFBEV010000009">
    <property type="protein sequence ID" value="MBM7657881.1"/>
    <property type="molecule type" value="Genomic_DNA"/>
</dbReference>
<comment type="cofactor">
    <cofactor evidence="1">
        <name>Zn(2+)</name>
        <dbReference type="ChEBI" id="CHEBI:29105"/>
    </cofactor>
</comment>
<protein>
    <submittedName>
        <fullName evidence="7">Tripeptide aminopeptidase</fullName>
        <ecNumber evidence="7">3.4.11.4</ecNumber>
    </submittedName>
</protein>
<dbReference type="EC" id="3.4.11.4" evidence="7"/>
<evidence type="ECO:0000256" key="4">
    <source>
        <dbReference type="ARBA" id="ARBA00022801"/>
    </source>
</evidence>
<keyword evidence="2" id="KW-0645">Protease</keyword>
<dbReference type="Gene3D" id="3.40.630.10">
    <property type="entry name" value="Zn peptidases"/>
    <property type="match status" value="1"/>
</dbReference>
<evidence type="ECO:0000313" key="7">
    <source>
        <dbReference type="EMBL" id="MBM7657881.1"/>
    </source>
</evidence>
<dbReference type="PANTHER" id="PTHR42994">
    <property type="entry name" value="PEPTIDASE T"/>
    <property type="match status" value="1"/>
</dbReference>
<name>A0ABS2Q8E6_9BACL</name>
<evidence type="ECO:0000256" key="1">
    <source>
        <dbReference type="ARBA" id="ARBA00001947"/>
    </source>
</evidence>
<reference evidence="7 8" key="1">
    <citation type="submission" date="2021-01" db="EMBL/GenBank/DDBJ databases">
        <title>Genomic Encyclopedia of Type Strains, Phase IV (KMG-IV): sequencing the most valuable type-strain genomes for metagenomic binning, comparative biology and taxonomic classification.</title>
        <authorList>
            <person name="Goeker M."/>
        </authorList>
    </citation>
    <scope>NUCLEOTIDE SEQUENCE [LARGE SCALE GENOMIC DNA]</scope>
    <source>
        <strain evidence="7 8">DSM 100968</strain>
    </source>
</reference>
<dbReference type="Pfam" id="PF01546">
    <property type="entry name" value="Peptidase_M20"/>
    <property type="match status" value="1"/>
</dbReference>
<dbReference type="NCBIfam" id="TIGR01883">
    <property type="entry name" value="PepT-like"/>
    <property type="match status" value="1"/>
</dbReference>
<dbReference type="PIRSF" id="PIRSF001123">
    <property type="entry name" value="PepA_GA"/>
    <property type="match status" value="1"/>
</dbReference>
<keyword evidence="4 7" id="KW-0378">Hydrolase</keyword>
<accession>A0ABS2Q8E6</accession>
<keyword evidence="5" id="KW-0482">Metalloprotease</keyword>
<dbReference type="InterPro" id="IPR001261">
    <property type="entry name" value="ArgE/DapE_CS"/>
</dbReference>
<evidence type="ECO:0000256" key="3">
    <source>
        <dbReference type="ARBA" id="ARBA00022723"/>
    </source>
</evidence>
<keyword evidence="7" id="KW-0031">Aminopeptidase</keyword>
<comment type="caution">
    <text evidence="7">The sequence shown here is derived from an EMBL/GenBank/DDBJ whole genome shotgun (WGS) entry which is preliminary data.</text>
</comment>
<sequence length="373" mass="39796">MSGKGQSRMVDAVNAARLIQEFIDLTAIDSETGDEADISATLKTKLAAIGLAIAEDHSGGNLIATLPGNHTGKSVLFNAHMDTGRPGRSIQAVLNGGCFVSRGETILGADDKSAIAAILEALRVIREKDLPHAEVQIVLTSGEESGLVGAKALNMRRITADYGFSLDGDGPVGGIIHRVRGQAVLIADIVAASKEVQAELTAITLASRVIAGLSLGRIDSETTASVIKFGGERSSAGQDDRVRILLLIQSVDNNKLKRQLQATRIIIEQRATKWGGRALVEIHWVYPGYSYKKEDPVVQFATAAIRRIDRQPCLLQKSGGSDANILSDRGLPMLNLSVGFERIHTIDEILPVAELVKASELVLALIEQGCLND</sequence>
<dbReference type="InterPro" id="IPR008007">
    <property type="entry name" value="Peptidase_M42"/>
</dbReference>
<evidence type="ECO:0000256" key="6">
    <source>
        <dbReference type="PIRNR" id="PIRNR001123"/>
    </source>
</evidence>
<keyword evidence="3" id="KW-0479">Metal-binding</keyword>
<evidence type="ECO:0000256" key="2">
    <source>
        <dbReference type="ARBA" id="ARBA00022670"/>
    </source>
</evidence>
<keyword evidence="8" id="KW-1185">Reference proteome</keyword>
<dbReference type="Proteomes" id="UP000823201">
    <property type="component" value="Unassembled WGS sequence"/>
</dbReference>
<evidence type="ECO:0000313" key="8">
    <source>
        <dbReference type="Proteomes" id="UP000823201"/>
    </source>
</evidence>
<organism evidence="7 8">
    <name type="scientific">Sporolactobacillus spathodeae</name>
    <dbReference type="NCBI Taxonomy" id="1465502"/>
    <lineage>
        <taxon>Bacteria</taxon>
        <taxon>Bacillati</taxon>
        <taxon>Bacillota</taxon>
        <taxon>Bacilli</taxon>
        <taxon>Bacillales</taxon>
        <taxon>Sporolactobacillaceae</taxon>
        <taxon>Sporolactobacillus</taxon>
    </lineage>
</organism>
<evidence type="ECO:0000256" key="5">
    <source>
        <dbReference type="ARBA" id="ARBA00023049"/>
    </source>
</evidence>
<dbReference type="GO" id="GO:0045148">
    <property type="term" value="F:tripeptide aminopeptidase activity"/>
    <property type="evidence" value="ECO:0007669"/>
    <property type="project" value="UniProtKB-EC"/>
</dbReference>
<comment type="similarity">
    <text evidence="6">Belongs to the peptidase M42 family.</text>
</comment>
<dbReference type="SUPFAM" id="SSF53187">
    <property type="entry name" value="Zn-dependent exopeptidases"/>
    <property type="match status" value="1"/>
</dbReference>
<dbReference type="Gene3D" id="3.30.70.360">
    <property type="match status" value="1"/>
</dbReference>
<dbReference type="PROSITE" id="PS00759">
    <property type="entry name" value="ARGE_DAPE_CPG2_2"/>
    <property type="match status" value="1"/>
</dbReference>